<dbReference type="GO" id="GO:0006537">
    <property type="term" value="P:glutamate biosynthetic process"/>
    <property type="evidence" value="ECO:0007669"/>
    <property type="project" value="InterPro"/>
</dbReference>
<evidence type="ECO:0000256" key="3">
    <source>
        <dbReference type="ARBA" id="ARBA00009716"/>
    </source>
</evidence>
<comment type="caution">
    <text evidence="6">The sequence shown here is derived from an EMBL/GenBank/DDBJ whole genome shotgun (WGS) entry which is preliminary data.</text>
</comment>
<name>A0AAW1IE74_POPJA</name>
<dbReference type="PANTHER" id="PTHR43100:SF1">
    <property type="entry name" value="GLUTAMATE SYNTHASE [NADPH] SMALL CHAIN"/>
    <property type="match status" value="1"/>
</dbReference>
<keyword evidence="7" id="KW-1185">Reference proteome</keyword>
<dbReference type="InterPro" id="IPR002932">
    <property type="entry name" value="Glu_synthdom"/>
</dbReference>
<evidence type="ECO:0000313" key="7">
    <source>
        <dbReference type="Proteomes" id="UP001458880"/>
    </source>
</evidence>
<dbReference type="SUPFAM" id="SSF51395">
    <property type="entry name" value="FMN-linked oxidoreductases"/>
    <property type="match status" value="1"/>
</dbReference>
<dbReference type="GO" id="GO:0015930">
    <property type="term" value="F:glutamate synthase activity"/>
    <property type="evidence" value="ECO:0007669"/>
    <property type="project" value="InterPro"/>
</dbReference>
<gene>
    <name evidence="6" type="ORF">QE152_g36110</name>
</gene>
<evidence type="ECO:0000259" key="5">
    <source>
        <dbReference type="Pfam" id="PF01645"/>
    </source>
</evidence>
<feature type="domain" description="Glutamate synthase" evidence="5">
    <location>
        <begin position="7"/>
        <end position="97"/>
    </location>
</feature>
<evidence type="ECO:0000313" key="6">
    <source>
        <dbReference type="EMBL" id="KAK9687630.1"/>
    </source>
</evidence>
<dbReference type="AlphaFoldDB" id="A0AAW1IE74"/>
<comment type="pathway">
    <text evidence="2">Nitrogen metabolism.</text>
</comment>
<dbReference type="InterPro" id="IPR013785">
    <property type="entry name" value="Aldolase_TIM"/>
</dbReference>
<dbReference type="EMBL" id="JASPKY010000631">
    <property type="protein sequence ID" value="KAK9687630.1"/>
    <property type="molecule type" value="Genomic_DNA"/>
</dbReference>
<dbReference type="InterPro" id="IPR036485">
    <property type="entry name" value="Glu_synth_asu_C_sf"/>
</dbReference>
<comment type="similarity">
    <text evidence="3">Belongs to the glutamate synthase family.</text>
</comment>
<dbReference type="Pfam" id="PF01645">
    <property type="entry name" value="Glu_synthase"/>
    <property type="match status" value="1"/>
</dbReference>
<evidence type="ECO:0000256" key="2">
    <source>
        <dbReference type="ARBA" id="ARBA00004909"/>
    </source>
</evidence>
<feature type="domain" description="Glutamate synthase alpha subunit C-terminal" evidence="4">
    <location>
        <begin position="175"/>
        <end position="261"/>
    </location>
</feature>
<dbReference type="Gene3D" id="3.20.20.70">
    <property type="entry name" value="Aldolase class I"/>
    <property type="match status" value="1"/>
</dbReference>
<accession>A0AAW1IE74</accession>
<dbReference type="InterPro" id="IPR051394">
    <property type="entry name" value="Glutamate_Synthase"/>
</dbReference>
<reference evidence="6 7" key="1">
    <citation type="journal article" date="2024" name="BMC Genomics">
        <title>De novo assembly and annotation of Popillia japonica's genome with initial clues to its potential as an invasive pest.</title>
        <authorList>
            <person name="Cucini C."/>
            <person name="Boschi S."/>
            <person name="Funari R."/>
            <person name="Cardaioli E."/>
            <person name="Iannotti N."/>
            <person name="Marturano G."/>
            <person name="Paoli F."/>
            <person name="Bruttini M."/>
            <person name="Carapelli A."/>
            <person name="Frati F."/>
            <person name="Nardi F."/>
        </authorList>
    </citation>
    <scope>NUCLEOTIDE SEQUENCE [LARGE SCALE GENOMIC DNA]</scope>
    <source>
        <strain evidence="6">DMR45628</strain>
    </source>
</reference>
<dbReference type="Proteomes" id="UP001458880">
    <property type="component" value="Unassembled WGS sequence"/>
</dbReference>
<comment type="pathway">
    <text evidence="1">Energy metabolism; nitrogen metabolism.</text>
</comment>
<dbReference type="Pfam" id="PF01493">
    <property type="entry name" value="GXGXG"/>
    <property type="match status" value="1"/>
</dbReference>
<sequence>MRSLWEATLQADGQIRTGFDVVVAALLGADEVALGTSALIALGCVMTRKCHLNSCPVGVATLRPELVKAFSGKPEHLANYLTMLAHDVRFHMATIGMRNFEDMIGRTDLLRVLEPATYRQKLLDFGNMFYRVKESASLTQTPATPADASYNVDHKFMETAIDVIEGKTKTTNIDMNVSNRNRTIGTRLSYHISKKFGEAGLPEDCKINIHLSGAAGQSFCAFLAKGVTCTLEGDANDYVGKGLSGGTVIIYPPKEAKFESQLLYTHRKKQSSSLI</sequence>
<dbReference type="Gene3D" id="2.160.20.60">
    <property type="entry name" value="Glutamate synthase, alpha subunit, C-terminal domain"/>
    <property type="match status" value="1"/>
</dbReference>
<organism evidence="6 7">
    <name type="scientific">Popillia japonica</name>
    <name type="common">Japanese beetle</name>
    <dbReference type="NCBI Taxonomy" id="7064"/>
    <lineage>
        <taxon>Eukaryota</taxon>
        <taxon>Metazoa</taxon>
        <taxon>Ecdysozoa</taxon>
        <taxon>Arthropoda</taxon>
        <taxon>Hexapoda</taxon>
        <taxon>Insecta</taxon>
        <taxon>Pterygota</taxon>
        <taxon>Neoptera</taxon>
        <taxon>Endopterygota</taxon>
        <taxon>Coleoptera</taxon>
        <taxon>Polyphaga</taxon>
        <taxon>Scarabaeiformia</taxon>
        <taxon>Scarabaeidae</taxon>
        <taxon>Rutelinae</taxon>
        <taxon>Popillia</taxon>
    </lineage>
</organism>
<protein>
    <submittedName>
        <fullName evidence="6">Conserved region in glutamate synthase</fullName>
    </submittedName>
</protein>
<dbReference type="InterPro" id="IPR002489">
    <property type="entry name" value="Glu_synth_asu_C"/>
</dbReference>
<proteinExistence type="inferred from homology"/>
<dbReference type="SUPFAM" id="SSF69336">
    <property type="entry name" value="Alpha subunit of glutamate synthase, C-terminal domain"/>
    <property type="match status" value="1"/>
</dbReference>
<evidence type="ECO:0000259" key="4">
    <source>
        <dbReference type="Pfam" id="PF01493"/>
    </source>
</evidence>
<dbReference type="PANTHER" id="PTHR43100">
    <property type="entry name" value="GLUTAMATE SYNTHASE [NADPH] SMALL CHAIN"/>
    <property type="match status" value="1"/>
</dbReference>
<evidence type="ECO:0000256" key="1">
    <source>
        <dbReference type="ARBA" id="ARBA00004802"/>
    </source>
</evidence>